<feature type="transmembrane region" description="Helical" evidence="1">
    <location>
        <begin position="898"/>
        <end position="919"/>
    </location>
</feature>
<dbReference type="EMBL" id="JAEACU010000011">
    <property type="protein sequence ID" value="KAH7514886.1"/>
    <property type="molecule type" value="Genomic_DNA"/>
</dbReference>
<keyword evidence="1" id="KW-1133">Transmembrane helix</keyword>
<gene>
    <name evidence="3" type="ORF">FEM48_Zijuj11G0137900</name>
</gene>
<feature type="transmembrane region" description="Helical" evidence="1">
    <location>
        <begin position="742"/>
        <end position="762"/>
    </location>
</feature>
<evidence type="ECO:0000313" key="4">
    <source>
        <dbReference type="Proteomes" id="UP000813462"/>
    </source>
</evidence>
<feature type="transmembrane region" description="Helical" evidence="1">
    <location>
        <begin position="153"/>
        <end position="170"/>
    </location>
</feature>
<feature type="transmembrane region" description="Helical" evidence="1">
    <location>
        <begin position="176"/>
        <end position="192"/>
    </location>
</feature>
<feature type="transmembrane region" description="Helical" evidence="1">
    <location>
        <begin position="829"/>
        <end position="850"/>
    </location>
</feature>
<feature type="transmembrane region" description="Helical" evidence="1">
    <location>
        <begin position="931"/>
        <end position="957"/>
    </location>
</feature>
<keyword evidence="1" id="KW-0812">Transmembrane</keyword>
<proteinExistence type="predicted"/>
<accession>A0A978UJA5</accession>
<comment type="caution">
    <text evidence="3">The sequence shown here is derived from an EMBL/GenBank/DDBJ whole genome shotgun (WGS) entry which is preliminary data.</text>
</comment>
<evidence type="ECO:0000259" key="2">
    <source>
        <dbReference type="Pfam" id="PF13968"/>
    </source>
</evidence>
<evidence type="ECO:0000256" key="1">
    <source>
        <dbReference type="SAM" id="Phobius"/>
    </source>
</evidence>
<feature type="transmembrane region" description="Helical" evidence="1">
    <location>
        <begin position="120"/>
        <end position="141"/>
    </location>
</feature>
<organism evidence="3 4">
    <name type="scientific">Ziziphus jujuba var. spinosa</name>
    <dbReference type="NCBI Taxonomy" id="714518"/>
    <lineage>
        <taxon>Eukaryota</taxon>
        <taxon>Viridiplantae</taxon>
        <taxon>Streptophyta</taxon>
        <taxon>Embryophyta</taxon>
        <taxon>Tracheophyta</taxon>
        <taxon>Spermatophyta</taxon>
        <taxon>Magnoliopsida</taxon>
        <taxon>eudicotyledons</taxon>
        <taxon>Gunneridae</taxon>
        <taxon>Pentapetalae</taxon>
        <taxon>rosids</taxon>
        <taxon>fabids</taxon>
        <taxon>Rosales</taxon>
        <taxon>Rhamnaceae</taxon>
        <taxon>Paliureae</taxon>
        <taxon>Ziziphus</taxon>
    </lineage>
</organism>
<dbReference type="AlphaFoldDB" id="A0A978UJA5"/>
<dbReference type="InterPro" id="IPR025315">
    <property type="entry name" value="DUF4220"/>
</dbReference>
<feature type="transmembrane region" description="Helical" evidence="1">
    <location>
        <begin position="305"/>
        <end position="326"/>
    </location>
</feature>
<protein>
    <recommendedName>
        <fullName evidence="2">DUF4220 domain-containing protein</fullName>
    </recommendedName>
</protein>
<sequence length="1258" mass="145229">MAEAFVKAILDREFELFDPKRVRVAFGNGRSRKRLEIVDQVDRLKKLWDVWDIPTCILLSLLLQVFLVLFASWRKRSSNSFLLFLIWSAYLSADWIAAVTVGLITKVLTNPFHPHVNEGLYAFWASFLLLHLGGPDTITSFATEDNEFWLRHLFSLILQVIGAGCCFLLTLPNNNLWIPTILVFVVGAVKYAERTMALYLASFDHFGAPVRDFGEPDGEGTEFVFSPTSESNHMELLMVSYSLFNRFKGIVVGFLPSPKVIKSSKKLFLQITTPNVGFKLIEYELSFMFEVLHTKVSVVRNRIGLILRLSSLFFVVGAFLAFHFVADKDDFGGFEMSLTYALLIGAIGVDAISGIKLLFSDLILVSNNGLIKRWRKYIPDYVLKRRRWCESVCQYNMIDYCLGERWLWNYSLPYCVRFMVEKIKIILFSTSEDEIEDLKCFIFGKLHRKKFTTRFHFHISPDDPIRFVDLSSELRYTEQVLQLHLITEIRYHQTQTESRNYAEAGKRSRRISKLISDYMFYLLVMKPELLGPSVVGINWQMTLEDTFTEAKRYLKKYQISDHVKACNQLSDYNDDHVDETDRRRSESLLSKACLRAKDLKLERHWKDLSTEWVEALCIGAMRCRPILHAQQPSRGGELFTFSWFLLNHLGGTQGTNGGDEESNVSDFTDMENETETGNNIQQSNATDWIAAVTVGLINKVHSDPLRRHGNEDLHAFWASFLLLHLGGPDTITSFALEDNEFWLRHLFGLILQVIGAGYCFFLTLPNNNLWLPTILVFVVGSVKYAERTIALYLASFNRFGATVRDFEEPDAEGTMFDFHLPSESNHMELLMVSYSLFQFFKGIIGGFLLSSKLMESSKKMFQEIRNPNVGFKLIEHEVSFMYEVLHTKVAVVSSRIGFILRLSSFCSIVGAFILFHFLVDKDKFGGFEVSLTYALLIGAMGVDTISGIKLIFSDWILVSKGFKMFRKYVPEFVLKRSRWCGSVSQYNMIDYCLDEHWIWNCNLPDCIRAMVDKIKIMLFSSSTNDIEELKCFIFENLNWESRKEKLDESFLFMSSGETDSSEYAEKILELHLATEICYHSQTEMELNDYTEERKRARRMCKMISDYLFYLLIMKPEMLAPVLTGNWQLAFQDTFEEAKDYLMKQQISDHIKACNEFMNVEGKLKLKESKGSKSVLLKAGEQGREIKTKNWDGFSDHWFLFLCFGAVKCRPLLHAQQTSRGGELLTFTWFFMQHFGLVPGDKTEQELSSSSPSYMYMFN</sequence>
<feature type="domain" description="DUF4220" evidence="2">
    <location>
        <begin position="686"/>
        <end position="991"/>
    </location>
</feature>
<dbReference type="Proteomes" id="UP000813462">
    <property type="component" value="Unassembled WGS sequence"/>
</dbReference>
<name>A0A978UJA5_ZIZJJ</name>
<reference evidence="3" key="1">
    <citation type="journal article" date="2021" name="Front. Plant Sci.">
        <title>Chromosome-Scale Genome Assembly for Chinese Sour Jujube and Insights Into Its Genome Evolution and Domestication Signature.</title>
        <authorList>
            <person name="Shen L.-Y."/>
            <person name="Luo H."/>
            <person name="Wang X.-L."/>
            <person name="Wang X.-M."/>
            <person name="Qiu X.-J."/>
            <person name="Liu H."/>
            <person name="Zhou S.-S."/>
            <person name="Jia K.-H."/>
            <person name="Nie S."/>
            <person name="Bao Y.-T."/>
            <person name="Zhang R.-G."/>
            <person name="Yun Q.-Z."/>
            <person name="Chai Y.-H."/>
            <person name="Lu J.-Y."/>
            <person name="Li Y."/>
            <person name="Zhao S.-W."/>
            <person name="Mao J.-F."/>
            <person name="Jia S.-G."/>
            <person name="Mao Y.-M."/>
        </authorList>
    </citation>
    <scope>NUCLEOTIDE SEQUENCE</scope>
    <source>
        <strain evidence="3">AT0</strain>
        <tissue evidence="3">Leaf</tissue>
    </source>
</reference>
<dbReference type="PANTHER" id="PTHR31325">
    <property type="entry name" value="OS01G0798800 PROTEIN-RELATED"/>
    <property type="match status" value="1"/>
</dbReference>
<dbReference type="Pfam" id="PF04578">
    <property type="entry name" value="DUF594"/>
    <property type="match status" value="2"/>
</dbReference>
<evidence type="ECO:0000313" key="3">
    <source>
        <dbReference type="EMBL" id="KAH7514886.1"/>
    </source>
</evidence>
<feature type="domain" description="DUF4220" evidence="2">
    <location>
        <begin position="87"/>
        <end position="400"/>
    </location>
</feature>
<feature type="transmembrane region" description="Helical" evidence="1">
    <location>
        <begin position="51"/>
        <end position="70"/>
    </location>
</feature>
<keyword evidence="1" id="KW-0472">Membrane</keyword>
<dbReference type="InterPro" id="IPR007658">
    <property type="entry name" value="DUF594"/>
</dbReference>
<feature type="transmembrane region" description="Helical" evidence="1">
    <location>
        <begin position="338"/>
        <end position="365"/>
    </location>
</feature>
<feature type="transmembrane region" description="Helical" evidence="1">
    <location>
        <begin position="82"/>
        <end position="108"/>
    </location>
</feature>
<dbReference type="Pfam" id="PF13968">
    <property type="entry name" value="DUF4220"/>
    <property type="match status" value="2"/>
</dbReference>